<dbReference type="EMBL" id="JAPEUV010000101">
    <property type="protein sequence ID" value="KAJ4333109.1"/>
    <property type="molecule type" value="Genomic_DNA"/>
</dbReference>
<name>A0A9W9BYI5_9PLEO</name>
<organism evidence="2 3">
    <name type="scientific">Didymella glomerata</name>
    <dbReference type="NCBI Taxonomy" id="749621"/>
    <lineage>
        <taxon>Eukaryota</taxon>
        <taxon>Fungi</taxon>
        <taxon>Dikarya</taxon>
        <taxon>Ascomycota</taxon>
        <taxon>Pezizomycotina</taxon>
        <taxon>Dothideomycetes</taxon>
        <taxon>Pleosporomycetidae</taxon>
        <taxon>Pleosporales</taxon>
        <taxon>Pleosporineae</taxon>
        <taxon>Didymellaceae</taxon>
        <taxon>Didymella</taxon>
    </lineage>
</organism>
<reference evidence="2" key="1">
    <citation type="submission" date="2022-10" db="EMBL/GenBank/DDBJ databases">
        <title>Tapping the CABI collections for fungal endophytes: first genome assemblies for Collariella, Neodidymelliopsis, Ascochyta clinopodiicola, Didymella pomorum, Didymosphaeria variabile, Neocosmospora piperis and Neocucurbitaria cava.</title>
        <authorList>
            <person name="Hill R."/>
        </authorList>
    </citation>
    <scope>NUCLEOTIDE SEQUENCE</scope>
    <source>
        <strain evidence="2">IMI 360193</strain>
    </source>
</reference>
<feature type="compositionally biased region" description="Basic and acidic residues" evidence="1">
    <location>
        <begin position="34"/>
        <end position="48"/>
    </location>
</feature>
<proteinExistence type="predicted"/>
<comment type="caution">
    <text evidence="2">The sequence shown here is derived from an EMBL/GenBank/DDBJ whole genome shotgun (WGS) entry which is preliminary data.</text>
</comment>
<feature type="region of interest" description="Disordered" evidence="1">
    <location>
        <begin position="1"/>
        <end position="64"/>
    </location>
</feature>
<dbReference type="AlphaFoldDB" id="A0A9W9BYI5"/>
<sequence>MNSAQNQKLQKELRESPSILPPALSSGCGLDSESVNKKTRSEVQDMHRGKTKSAAGASQARMETDPDDKHLKIMYFAKYTKKIPVFPNVYTGLDKTITAPYAFPQVGLNMEDGDFGILRIRWFRTASDRNYQDLAEAGEARLKKATRRRPHSQRW</sequence>
<evidence type="ECO:0000313" key="3">
    <source>
        <dbReference type="Proteomes" id="UP001140562"/>
    </source>
</evidence>
<gene>
    <name evidence="2" type="ORF">N0V87_007838</name>
</gene>
<dbReference type="Proteomes" id="UP001140562">
    <property type="component" value="Unassembled WGS sequence"/>
</dbReference>
<accession>A0A9W9BYI5</accession>
<protein>
    <submittedName>
        <fullName evidence="2">Uncharacterized protein</fullName>
    </submittedName>
</protein>
<evidence type="ECO:0000256" key="1">
    <source>
        <dbReference type="SAM" id="MobiDB-lite"/>
    </source>
</evidence>
<dbReference type="OrthoDB" id="10542451at2759"/>
<evidence type="ECO:0000313" key="2">
    <source>
        <dbReference type="EMBL" id="KAJ4333109.1"/>
    </source>
</evidence>
<keyword evidence="3" id="KW-1185">Reference proteome</keyword>